<evidence type="ECO:0000313" key="3">
    <source>
        <dbReference type="Proteomes" id="UP000056109"/>
    </source>
</evidence>
<keyword evidence="3" id="KW-1185">Reference proteome</keyword>
<evidence type="ECO:0000313" key="2">
    <source>
        <dbReference type="EMBL" id="CEF40392.1"/>
    </source>
</evidence>
<organism evidence="2 3">
    <name type="scientific">Acetobacter senegalensis</name>
    <dbReference type="NCBI Taxonomy" id="446692"/>
    <lineage>
        <taxon>Bacteria</taxon>
        <taxon>Pseudomonadati</taxon>
        <taxon>Pseudomonadota</taxon>
        <taxon>Alphaproteobacteria</taxon>
        <taxon>Acetobacterales</taxon>
        <taxon>Acetobacteraceae</taxon>
        <taxon>Acetobacter</taxon>
    </lineage>
</organism>
<feature type="region of interest" description="Disordered" evidence="1">
    <location>
        <begin position="91"/>
        <end position="139"/>
    </location>
</feature>
<reference evidence="3" key="1">
    <citation type="submission" date="2014-09" db="EMBL/GenBank/DDBJ databases">
        <authorList>
            <person name="Illeghems K.G."/>
        </authorList>
    </citation>
    <scope>NUCLEOTIDE SEQUENCE [LARGE SCALE GENOMIC DNA]</scope>
    <source>
        <strain evidence="3">108B</strain>
    </source>
</reference>
<dbReference type="Proteomes" id="UP000056109">
    <property type="component" value="Chromosome I"/>
</dbReference>
<feature type="compositionally biased region" description="Gly residues" evidence="1">
    <location>
        <begin position="106"/>
        <end position="120"/>
    </location>
</feature>
<gene>
    <name evidence="2" type="ORF">ASN_999</name>
</gene>
<feature type="compositionally biased region" description="Basic and acidic residues" evidence="1">
    <location>
        <begin position="124"/>
        <end position="139"/>
    </location>
</feature>
<feature type="compositionally biased region" description="Low complexity" evidence="1">
    <location>
        <begin position="96"/>
        <end position="105"/>
    </location>
</feature>
<proteinExistence type="predicted"/>
<accession>A0A0U5EXN5</accession>
<sequence length="139" mass="14603">MRRSEAILPPTPEYGVFSAFHWPPLCRSFAAAKEHEPQGAEDGAIKRAGGLIRPDLEIFMLPRVFSLPAFLLLALPLAACHSGPYDGGSTTCRGVPPHGTMSPGPGMTGPNGMGGLGGSGSTEHGPRPRTDRNCRVNQG</sequence>
<dbReference type="KEGG" id="asz:ASN_999"/>
<protein>
    <submittedName>
        <fullName evidence="2">Uncharacterized protein</fullName>
    </submittedName>
</protein>
<name>A0A0U5EXN5_9PROT</name>
<evidence type="ECO:0000256" key="1">
    <source>
        <dbReference type="SAM" id="MobiDB-lite"/>
    </source>
</evidence>
<dbReference type="EMBL" id="LN606600">
    <property type="protein sequence ID" value="CEF40392.1"/>
    <property type="molecule type" value="Genomic_DNA"/>
</dbReference>
<dbReference type="PATRIC" id="fig|446692.3.peg.994"/>
<dbReference type="AlphaFoldDB" id="A0A0U5EXN5"/>